<dbReference type="AlphaFoldDB" id="A0A433QPL9"/>
<accession>A0A433QPL9</accession>
<name>A0A433QPL9_9FUNG</name>
<comment type="caution">
    <text evidence="1">The sequence shown here is derived from an EMBL/GenBank/DDBJ whole genome shotgun (WGS) entry which is preliminary data.</text>
</comment>
<sequence length="72" mass="7693">MVRFGLGGGGGKGGFGMEGGLKGDIWLRSATHGQSHRSLFPENYFGRSSTSERLMSISTGGITKEAREMAKR</sequence>
<protein>
    <submittedName>
        <fullName evidence="1">Uncharacterized protein</fullName>
    </submittedName>
</protein>
<reference evidence="1 2" key="1">
    <citation type="journal article" date="2018" name="New Phytol.">
        <title>Phylogenomics of Endogonaceae and evolution of mycorrhizas within Mucoromycota.</title>
        <authorList>
            <person name="Chang Y."/>
            <person name="Desiro A."/>
            <person name="Na H."/>
            <person name="Sandor L."/>
            <person name="Lipzen A."/>
            <person name="Clum A."/>
            <person name="Barry K."/>
            <person name="Grigoriev I.V."/>
            <person name="Martin F.M."/>
            <person name="Stajich J.E."/>
            <person name="Smith M.E."/>
            <person name="Bonito G."/>
            <person name="Spatafora J.W."/>
        </authorList>
    </citation>
    <scope>NUCLEOTIDE SEQUENCE [LARGE SCALE GENOMIC DNA]</scope>
    <source>
        <strain evidence="1 2">AD002</strain>
    </source>
</reference>
<organism evidence="1 2">
    <name type="scientific">Jimgerdemannia flammicorona</name>
    <dbReference type="NCBI Taxonomy" id="994334"/>
    <lineage>
        <taxon>Eukaryota</taxon>
        <taxon>Fungi</taxon>
        <taxon>Fungi incertae sedis</taxon>
        <taxon>Mucoromycota</taxon>
        <taxon>Mucoromycotina</taxon>
        <taxon>Endogonomycetes</taxon>
        <taxon>Endogonales</taxon>
        <taxon>Endogonaceae</taxon>
        <taxon>Jimgerdemannia</taxon>
    </lineage>
</organism>
<proteinExistence type="predicted"/>
<evidence type="ECO:0000313" key="1">
    <source>
        <dbReference type="EMBL" id="RUS31726.1"/>
    </source>
</evidence>
<keyword evidence="2" id="KW-1185">Reference proteome</keyword>
<dbReference type="EMBL" id="RBNJ01002664">
    <property type="protein sequence ID" value="RUS31726.1"/>
    <property type="molecule type" value="Genomic_DNA"/>
</dbReference>
<dbReference type="Proteomes" id="UP000274822">
    <property type="component" value="Unassembled WGS sequence"/>
</dbReference>
<evidence type="ECO:0000313" key="2">
    <source>
        <dbReference type="Proteomes" id="UP000274822"/>
    </source>
</evidence>
<gene>
    <name evidence="1" type="ORF">BC938DRAFT_477216</name>
</gene>